<evidence type="ECO:0000256" key="2">
    <source>
        <dbReference type="ARBA" id="ARBA00011152"/>
    </source>
</evidence>
<evidence type="ECO:0000256" key="10">
    <source>
        <dbReference type="HAMAP-Rule" id="MF_00278"/>
    </source>
</evidence>
<dbReference type="CDD" id="cd01748">
    <property type="entry name" value="GATase1_IGP_Synthase"/>
    <property type="match status" value="1"/>
</dbReference>
<dbReference type="EMBL" id="BAAAZD010000002">
    <property type="protein sequence ID" value="GAA4009005.1"/>
    <property type="molecule type" value="Genomic_DNA"/>
</dbReference>
<comment type="function">
    <text evidence="10">IGPS catalyzes the conversion of PRFAR and glutamine to IGP, AICAR and glutamate. The HisH subunit catalyzes the hydrolysis of glutamine to glutamate and ammonia as part of the synthesis of IGP and AICAR. The resulting ammonia molecule is channeled to the active site of HisF.</text>
</comment>
<evidence type="ECO:0000256" key="1">
    <source>
        <dbReference type="ARBA" id="ARBA00005091"/>
    </source>
</evidence>
<dbReference type="InterPro" id="IPR017926">
    <property type="entry name" value="GATASE"/>
</dbReference>
<evidence type="ECO:0000313" key="12">
    <source>
        <dbReference type="EMBL" id="GAA4009005.1"/>
    </source>
</evidence>
<keyword evidence="10" id="KW-0963">Cytoplasm</keyword>
<keyword evidence="7 10" id="KW-0456">Lyase</keyword>
<comment type="subunit">
    <text evidence="2 10">Heterodimer of HisH and HisF.</text>
</comment>
<protein>
    <recommendedName>
        <fullName evidence="10">Imidazole glycerol phosphate synthase subunit HisH</fullName>
        <ecNumber evidence="10">4.3.2.10</ecNumber>
    </recommendedName>
    <alternativeName>
        <fullName evidence="10">IGP synthase glutaminase subunit</fullName>
        <ecNumber evidence="10">3.5.1.2</ecNumber>
    </alternativeName>
    <alternativeName>
        <fullName evidence="10">IGP synthase subunit HisH</fullName>
    </alternativeName>
    <alternativeName>
        <fullName evidence="10">ImGP synthase subunit HisH</fullName>
        <shortName evidence="10">IGPS subunit HisH</shortName>
    </alternativeName>
</protein>
<reference evidence="13" key="1">
    <citation type="journal article" date="2019" name="Int. J. Syst. Evol. Microbiol.">
        <title>The Global Catalogue of Microorganisms (GCM) 10K type strain sequencing project: providing services to taxonomists for standard genome sequencing and annotation.</title>
        <authorList>
            <consortium name="The Broad Institute Genomics Platform"/>
            <consortium name="The Broad Institute Genome Sequencing Center for Infectious Disease"/>
            <person name="Wu L."/>
            <person name="Ma J."/>
        </authorList>
    </citation>
    <scope>NUCLEOTIDE SEQUENCE [LARGE SCALE GENOMIC DNA]</scope>
    <source>
        <strain evidence="13">JCM 16603</strain>
    </source>
</reference>
<dbReference type="Pfam" id="PF00117">
    <property type="entry name" value="GATase"/>
    <property type="match status" value="1"/>
</dbReference>
<evidence type="ECO:0000256" key="7">
    <source>
        <dbReference type="ARBA" id="ARBA00023239"/>
    </source>
</evidence>
<feature type="active site" evidence="10">
    <location>
        <position position="176"/>
    </location>
</feature>
<evidence type="ECO:0000256" key="4">
    <source>
        <dbReference type="ARBA" id="ARBA00022801"/>
    </source>
</evidence>
<evidence type="ECO:0000313" key="13">
    <source>
        <dbReference type="Proteomes" id="UP001501310"/>
    </source>
</evidence>
<organism evidence="12 13">
    <name type="scientific">Sphingomonas humi</name>
    <dbReference type="NCBI Taxonomy" id="335630"/>
    <lineage>
        <taxon>Bacteria</taxon>
        <taxon>Pseudomonadati</taxon>
        <taxon>Pseudomonadota</taxon>
        <taxon>Alphaproteobacteria</taxon>
        <taxon>Sphingomonadales</taxon>
        <taxon>Sphingomonadaceae</taxon>
        <taxon>Sphingomonas</taxon>
    </lineage>
</organism>
<feature type="active site" description="Nucleophile" evidence="10">
    <location>
        <position position="78"/>
    </location>
</feature>
<proteinExistence type="inferred from homology"/>
<sequence length="194" mass="20419">MSSVTLVDLGYGNLGSLETALRRLGVEVGRASDPAAIAAADRLLLPGVGAAGFAMQRIAALGLKDALQGFARPALGICLGMHLLFERSEEGDVDALGLLPGEVRKLLPRPSVTVPHMGWSRLEVTAKDIGLNDGDYVYFAHSYAAPDGPSTIARAFHGETVPAVVRSDNWTGAQFHPERSGPAGARFLSAWLTS</sequence>
<feature type="active site" evidence="10">
    <location>
        <position position="178"/>
    </location>
</feature>
<dbReference type="SUPFAM" id="SSF52317">
    <property type="entry name" value="Class I glutamine amidotransferase-like"/>
    <property type="match status" value="1"/>
</dbReference>
<dbReference type="Proteomes" id="UP001501310">
    <property type="component" value="Unassembled WGS sequence"/>
</dbReference>
<dbReference type="EC" id="4.3.2.10" evidence="10"/>
<comment type="subcellular location">
    <subcellularLocation>
        <location evidence="10">Cytoplasm</location>
    </subcellularLocation>
</comment>
<evidence type="ECO:0000256" key="3">
    <source>
        <dbReference type="ARBA" id="ARBA00022605"/>
    </source>
</evidence>
<evidence type="ECO:0000256" key="6">
    <source>
        <dbReference type="ARBA" id="ARBA00023102"/>
    </source>
</evidence>
<keyword evidence="5 10" id="KW-0315">Glutamine amidotransferase</keyword>
<dbReference type="Gene3D" id="3.40.50.880">
    <property type="match status" value="1"/>
</dbReference>
<feature type="domain" description="Glutamine amidotransferase" evidence="11">
    <location>
        <begin position="6"/>
        <end position="188"/>
    </location>
</feature>
<dbReference type="InterPro" id="IPR029062">
    <property type="entry name" value="Class_I_gatase-like"/>
</dbReference>
<gene>
    <name evidence="10 12" type="primary">hisH</name>
    <name evidence="12" type="ORF">GCM10022211_23560</name>
</gene>
<keyword evidence="4 10" id="KW-0378">Hydrolase</keyword>
<dbReference type="PANTHER" id="PTHR42701:SF1">
    <property type="entry name" value="IMIDAZOLE GLYCEROL PHOSPHATE SYNTHASE SUBUNIT HISH"/>
    <property type="match status" value="1"/>
</dbReference>
<comment type="catalytic activity">
    <reaction evidence="8 10">
        <text>5-[(5-phospho-1-deoxy-D-ribulos-1-ylimino)methylamino]-1-(5-phospho-beta-D-ribosyl)imidazole-4-carboxamide + L-glutamine = D-erythro-1-(imidazol-4-yl)glycerol 3-phosphate + 5-amino-1-(5-phospho-beta-D-ribosyl)imidazole-4-carboxamide + L-glutamate + H(+)</text>
        <dbReference type="Rhea" id="RHEA:24793"/>
        <dbReference type="ChEBI" id="CHEBI:15378"/>
        <dbReference type="ChEBI" id="CHEBI:29985"/>
        <dbReference type="ChEBI" id="CHEBI:58278"/>
        <dbReference type="ChEBI" id="CHEBI:58359"/>
        <dbReference type="ChEBI" id="CHEBI:58475"/>
        <dbReference type="ChEBI" id="CHEBI:58525"/>
        <dbReference type="EC" id="4.3.2.10"/>
    </reaction>
</comment>
<dbReference type="InterPro" id="IPR010139">
    <property type="entry name" value="Imidazole-glycPsynth_HisH"/>
</dbReference>
<dbReference type="RefSeq" id="WP_344710557.1">
    <property type="nucleotide sequence ID" value="NZ_BAAAZD010000002.1"/>
</dbReference>
<evidence type="ECO:0000256" key="8">
    <source>
        <dbReference type="ARBA" id="ARBA00047838"/>
    </source>
</evidence>
<evidence type="ECO:0000256" key="5">
    <source>
        <dbReference type="ARBA" id="ARBA00022962"/>
    </source>
</evidence>
<dbReference type="EC" id="3.5.1.2" evidence="10"/>
<dbReference type="PIRSF" id="PIRSF000495">
    <property type="entry name" value="Amidotransf_hisH"/>
    <property type="match status" value="1"/>
</dbReference>
<dbReference type="PROSITE" id="PS51273">
    <property type="entry name" value="GATASE_TYPE_1"/>
    <property type="match status" value="1"/>
</dbReference>
<evidence type="ECO:0000259" key="11">
    <source>
        <dbReference type="Pfam" id="PF00117"/>
    </source>
</evidence>
<name>A0ABP7SAY9_9SPHN</name>
<dbReference type="HAMAP" id="MF_00278">
    <property type="entry name" value="HisH"/>
    <property type="match status" value="1"/>
</dbReference>
<dbReference type="PANTHER" id="PTHR42701">
    <property type="entry name" value="IMIDAZOLE GLYCEROL PHOSPHATE SYNTHASE SUBUNIT HISH"/>
    <property type="match status" value="1"/>
</dbReference>
<comment type="pathway">
    <text evidence="1 10">Amino-acid biosynthesis; L-histidine biosynthesis; L-histidine from 5-phospho-alpha-D-ribose 1-diphosphate: step 5/9.</text>
</comment>
<accession>A0ABP7SAY9</accession>
<keyword evidence="3 10" id="KW-0028">Amino-acid biosynthesis</keyword>
<dbReference type="NCBIfam" id="TIGR01855">
    <property type="entry name" value="IMP_synth_hisH"/>
    <property type="match status" value="1"/>
</dbReference>
<comment type="catalytic activity">
    <reaction evidence="9 10">
        <text>L-glutamine + H2O = L-glutamate + NH4(+)</text>
        <dbReference type="Rhea" id="RHEA:15889"/>
        <dbReference type="ChEBI" id="CHEBI:15377"/>
        <dbReference type="ChEBI" id="CHEBI:28938"/>
        <dbReference type="ChEBI" id="CHEBI:29985"/>
        <dbReference type="ChEBI" id="CHEBI:58359"/>
        <dbReference type="EC" id="3.5.1.2"/>
    </reaction>
</comment>
<keyword evidence="6 10" id="KW-0368">Histidine biosynthesis</keyword>
<keyword evidence="13" id="KW-1185">Reference proteome</keyword>
<evidence type="ECO:0000256" key="9">
    <source>
        <dbReference type="ARBA" id="ARBA00049534"/>
    </source>
</evidence>
<comment type="caution">
    <text evidence="12">The sequence shown here is derived from an EMBL/GenBank/DDBJ whole genome shotgun (WGS) entry which is preliminary data.</text>
</comment>